<feature type="domain" description="CCAAT-binding factor" evidence="8">
    <location>
        <begin position="619"/>
        <end position="793"/>
    </location>
</feature>
<feature type="compositionally biased region" description="Basic and acidic residues" evidence="7">
    <location>
        <begin position="86"/>
        <end position="100"/>
    </location>
</feature>
<evidence type="ECO:0000256" key="5">
    <source>
        <dbReference type="PIRNR" id="PIRNR028977"/>
    </source>
</evidence>
<dbReference type="InterPro" id="IPR011501">
    <property type="entry name" value="Noc3_N"/>
</dbReference>
<evidence type="ECO:0000256" key="1">
    <source>
        <dbReference type="ARBA" id="ARBA00004604"/>
    </source>
</evidence>
<keyword evidence="4" id="KW-0539">Nucleus</keyword>
<protein>
    <recommendedName>
        <fullName evidence="5">Nucleolar complex-associated protein 3</fullName>
    </recommendedName>
</protein>
<dbReference type="RefSeq" id="XP_007764773.1">
    <property type="nucleotide sequence ID" value="XM_007766583.1"/>
</dbReference>
<dbReference type="OrthoDB" id="10263597at2759"/>
<evidence type="ECO:0000259" key="9">
    <source>
        <dbReference type="Pfam" id="PF07540"/>
    </source>
</evidence>
<reference evidence="11" key="1">
    <citation type="journal article" date="2012" name="Science">
        <title>The Paleozoic origin of enzymatic lignin decomposition reconstructed from 31 fungal genomes.</title>
        <authorList>
            <person name="Floudas D."/>
            <person name="Binder M."/>
            <person name="Riley R."/>
            <person name="Barry K."/>
            <person name="Blanchette R.A."/>
            <person name="Henrissat B."/>
            <person name="Martinez A.T."/>
            <person name="Otillar R."/>
            <person name="Spatafora J.W."/>
            <person name="Yadav J.S."/>
            <person name="Aerts A."/>
            <person name="Benoit I."/>
            <person name="Boyd A."/>
            <person name="Carlson A."/>
            <person name="Copeland A."/>
            <person name="Coutinho P.M."/>
            <person name="de Vries R.P."/>
            <person name="Ferreira P."/>
            <person name="Findley K."/>
            <person name="Foster B."/>
            <person name="Gaskell J."/>
            <person name="Glotzer D."/>
            <person name="Gorecki P."/>
            <person name="Heitman J."/>
            <person name="Hesse C."/>
            <person name="Hori C."/>
            <person name="Igarashi K."/>
            <person name="Jurgens J.A."/>
            <person name="Kallen N."/>
            <person name="Kersten P."/>
            <person name="Kohler A."/>
            <person name="Kuees U."/>
            <person name="Kumar T.K.A."/>
            <person name="Kuo A."/>
            <person name="LaButti K."/>
            <person name="Larrondo L.F."/>
            <person name="Lindquist E."/>
            <person name="Ling A."/>
            <person name="Lombard V."/>
            <person name="Lucas S."/>
            <person name="Lundell T."/>
            <person name="Martin R."/>
            <person name="McLaughlin D.J."/>
            <person name="Morgenstern I."/>
            <person name="Morin E."/>
            <person name="Murat C."/>
            <person name="Nagy L.G."/>
            <person name="Nolan M."/>
            <person name="Ohm R.A."/>
            <person name="Patyshakuliyeva A."/>
            <person name="Rokas A."/>
            <person name="Ruiz-Duenas F.J."/>
            <person name="Sabat G."/>
            <person name="Salamov A."/>
            <person name="Samejima M."/>
            <person name="Schmutz J."/>
            <person name="Slot J.C."/>
            <person name="St John F."/>
            <person name="Stenlid J."/>
            <person name="Sun H."/>
            <person name="Sun S."/>
            <person name="Syed K."/>
            <person name="Tsang A."/>
            <person name="Wiebenga A."/>
            <person name="Young D."/>
            <person name="Pisabarro A."/>
            <person name="Eastwood D.C."/>
            <person name="Martin F."/>
            <person name="Cullen D."/>
            <person name="Grigoriev I.V."/>
            <person name="Hibbett D.S."/>
        </authorList>
    </citation>
    <scope>NUCLEOTIDE SEQUENCE [LARGE SCALE GENOMIC DNA]</scope>
    <source>
        <strain evidence="11">RWD-64-598 SS2</strain>
    </source>
</reference>
<feature type="compositionally biased region" description="Basic and acidic residues" evidence="7">
    <location>
        <begin position="160"/>
        <end position="176"/>
    </location>
</feature>
<dbReference type="InterPro" id="IPR005612">
    <property type="entry name" value="CCAAT-binding_factor"/>
</dbReference>
<dbReference type="PANTHER" id="PTHR14428:SF5">
    <property type="entry name" value="NUCLEOLAR COMPLEX PROTEIN 3 HOMOLOG"/>
    <property type="match status" value="1"/>
</dbReference>
<sequence>MGIKPKKRSLQSTNVSSKKRKIESSGKSSGHPKKQSKGKERAFEKPFIPIPNANDPDSDDSILSNEDAALLEEFGESARFLNVLDHKGISRSKKEEERIRQMNKPIRKPANIDDLPSIDSHDEESDSWNSEVSDMDDVPLSDEDFGSDEVDFSDSDDEMPYEKAPRTQRSAKEQPHTAHIKGLPVKLADGRVQDTGKRTTAASNNEAEDKSDSAHSESEPEVSNAVEDVATGARFGRPAVVDVLTQKSRSARIQAAKEQIAGLCSDILADPENSLGLLRRLHTFALSEVVSPSRSKPVPNDFIIRKLAILSQLAVFKDLVPGYRIRALTDKEKAEKVSQMVARTREWEQGLVTVYQSYLKLLETELKAKNDLSEVALRCMCTLAEQVTHFNFRVNLLKSIISQLSKKSWNASSDLCLNTLISIFRDDLTGTPSLEIVQLLNRMITERGYNVHPEVLTCLLHLRLKTELSVRASDSKVDKAEGGETRAKKPKPGSRGKKAGIENGYLSKKAKKALREKKEISRELREAEAEVDREERATTQTETLKLLFVLYFRILKNPRPTRLLPSALRGIAKFAHLINVDFFRDLLQVLRGLIERDSSDDDESGAPGTDLVNSIQHRLLCIMTAFELLSGQGEALNLDLSEFVNHLYAIIPAVSLLPDIDVAPSSSFESTFHVARPMSIADMLFRALNVVFSPKMSGKSVLVWRSAAFAKRLLTASLNWPPSVSLKTLQFIEQLLGKDPQLDALLSTEDRPADGIYRPDIDDPQLCNPLSATFWELFLLQSNHYDTRVSEAASALLHYSRV</sequence>
<dbReference type="GO" id="GO:0003682">
    <property type="term" value="F:chromatin binding"/>
    <property type="evidence" value="ECO:0007669"/>
    <property type="project" value="TreeGrafter"/>
</dbReference>
<accession>A0A5M3N1S3</accession>
<feature type="region of interest" description="Disordered" evidence="7">
    <location>
        <begin position="86"/>
        <end position="224"/>
    </location>
</feature>
<evidence type="ECO:0000259" key="8">
    <source>
        <dbReference type="Pfam" id="PF03914"/>
    </source>
</evidence>
<feature type="region of interest" description="Disordered" evidence="7">
    <location>
        <begin position="475"/>
        <end position="502"/>
    </location>
</feature>
<dbReference type="Pfam" id="PF03914">
    <property type="entry name" value="CBF"/>
    <property type="match status" value="1"/>
</dbReference>
<feature type="domain" description="Nucleolar complex-associated protein 3 N-terminal" evidence="9">
    <location>
        <begin position="256"/>
        <end position="358"/>
    </location>
</feature>
<evidence type="ECO:0000256" key="6">
    <source>
        <dbReference type="SAM" id="Coils"/>
    </source>
</evidence>
<dbReference type="EMBL" id="JH711574">
    <property type="protein sequence ID" value="EIW85217.1"/>
    <property type="molecule type" value="Genomic_DNA"/>
</dbReference>
<evidence type="ECO:0000256" key="3">
    <source>
        <dbReference type="ARBA" id="ARBA00023054"/>
    </source>
</evidence>
<gene>
    <name evidence="10" type="ORF">CONPUDRAFT_117877</name>
</gene>
<evidence type="ECO:0000256" key="4">
    <source>
        <dbReference type="ARBA" id="ARBA00023242"/>
    </source>
</evidence>
<feature type="region of interest" description="Disordered" evidence="7">
    <location>
        <begin position="1"/>
        <end position="64"/>
    </location>
</feature>
<evidence type="ECO:0000256" key="7">
    <source>
        <dbReference type="SAM" id="MobiDB-lite"/>
    </source>
</evidence>
<feature type="compositionally biased region" description="Acidic residues" evidence="7">
    <location>
        <begin position="133"/>
        <end position="159"/>
    </location>
</feature>
<dbReference type="PIRSF" id="PIRSF028977">
    <property type="entry name" value="Nucleolar_complex_p3"/>
    <property type="match status" value="1"/>
</dbReference>
<feature type="compositionally biased region" description="Basic and acidic residues" evidence="7">
    <location>
        <begin position="207"/>
        <end position="218"/>
    </location>
</feature>
<organism evidence="10 11">
    <name type="scientific">Coniophora puteana (strain RWD-64-598)</name>
    <name type="common">Brown rot fungus</name>
    <dbReference type="NCBI Taxonomy" id="741705"/>
    <lineage>
        <taxon>Eukaryota</taxon>
        <taxon>Fungi</taxon>
        <taxon>Dikarya</taxon>
        <taxon>Basidiomycota</taxon>
        <taxon>Agaricomycotina</taxon>
        <taxon>Agaricomycetes</taxon>
        <taxon>Agaricomycetidae</taxon>
        <taxon>Boletales</taxon>
        <taxon>Coniophorineae</taxon>
        <taxon>Coniophoraceae</taxon>
        <taxon>Coniophora</taxon>
    </lineage>
</organism>
<dbReference type="GO" id="GO:0005730">
    <property type="term" value="C:nucleolus"/>
    <property type="evidence" value="ECO:0007669"/>
    <property type="project" value="UniProtKB-SubCell"/>
</dbReference>
<dbReference type="GO" id="GO:0042254">
    <property type="term" value="P:ribosome biogenesis"/>
    <property type="evidence" value="ECO:0007669"/>
    <property type="project" value="UniProtKB-KW"/>
</dbReference>
<comment type="subcellular location">
    <subcellularLocation>
        <location evidence="1 5">Nucleus</location>
        <location evidence="1 5">Nucleolus</location>
    </subcellularLocation>
</comment>
<comment type="function">
    <text evidence="5">Required for synthesis of 60S ribosomal subunits and the transport of pre-ribosomes from the nucleoplasm to the cytoplasm.</text>
</comment>
<dbReference type="AlphaFoldDB" id="A0A5M3N1S3"/>
<keyword evidence="3 6" id="KW-0175">Coiled coil</keyword>
<dbReference type="OMA" id="HYCPQVR"/>
<feature type="compositionally biased region" description="Basic and acidic residues" evidence="7">
    <location>
        <begin position="188"/>
        <end position="197"/>
    </location>
</feature>
<dbReference type="Proteomes" id="UP000053558">
    <property type="component" value="Unassembled WGS sequence"/>
</dbReference>
<comment type="similarity">
    <text evidence="2 5">Belongs to the CBF/MAK21 family.</text>
</comment>
<feature type="compositionally biased region" description="Basic and acidic residues" evidence="7">
    <location>
        <begin position="475"/>
        <end position="487"/>
    </location>
</feature>
<dbReference type="Pfam" id="PF07540">
    <property type="entry name" value="NOC3p"/>
    <property type="match status" value="1"/>
</dbReference>
<keyword evidence="5" id="KW-0690">Ribosome biogenesis</keyword>
<feature type="coiled-coil region" evidence="6">
    <location>
        <begin position="507"/>
        <end position="544"/>
    </location>
</feature>
<keyword evidence="11" id="KW-1185">Reference proteome</keyword>
<name>A0A5M3N1S3_CONPW</name>
<comment type="caution">
    <text evidence="10">The sequence shown here is derived from an EMBL/GenBank/DDBJ whole genome shotgun (WGS) entry which is preliminary data.</text>
</comment>
<dbReference type="GeneID" id="19199345"/>
<dbReference type="KEGG" id="cput:CONPUDRAFT_117877"/>
<feature type="compositionally biased region" description="Basic residues" evidence="7">
    <location>
        <begin position="488"/>
        <end position="498"/>
    </location>
</feature>
<dbReference type="GO" id="GO:0006270">
    <property type="term" value="P:DNA replication initiation"/>
    <property type="evidence" value="ECO:0007669"/>
    <property type="project" value="TreeGrafter"/>
</dbReference>
<dbReference type="InterPro" id="IPR016903">
    <property type="entry name" value="Nucleolar_cplx-assoc_3"/>
</dbReference>
<dbReference type="PANTHER" id="PTHR14428">
    <property type="entry name" value="NUCLEOLAR COMPLEX PROTEIN 3"/>
    <property type="match status" value="1"/>
</dbReference>
<evidence type="ECO:0000313" key="11">
    <source>
        <dbReference type="Proteomes" id="UP000053558"/>
    </source>
</evidence>
<evidence type="ECO:0000256" key="2">
    <source>
        <dbReference type="ARBA" id="ARBA00007797"/>
    </source>
</evidence>
<proteinExistence type="inferred from homology"/>
<evidence type="ECO:0000313" key="10">
    <source>
        <dbReference type="EMBL" id="EIW85217.1"/>
    </source>
</evidence>